<dbReference type="EMBL" id="QSBM01000020">
    <property type="protein sequence ID" value="RGX25146.1"/>
    <property type="molecule type" value="Genomic_DNA"/>
</dbReference>
<dbReference type="AlphaFoldDB" id="A0A413F9J9"/>
<evidence type="ECO:0000313" key="1">
    <source>
        <dbReference type="EMBL" id="RGX25146.1"/>
    </source>
</evidence>
<comment type="caution">
    <text evidence="1">The sequence shown here is derived from an EMBL/GenBank/DDBJ whole genome shotgun (WGS) entry which is preliminary data.</text>
</comment>
<gene>
    <name evidence="1" type="ORF">DWV29_21980</name>
</gene>
<proteinExistence type="predicted"/>
<name>A0A413F9J9_9FIRM</name>
<protein>
    <submittedName>
        <fullName evidence="1">Uncharacterized protein</fullName>
    </submittedName>
</protein>
<dbReference type="RefSeq" id="WP_040411141.1">
    <property type="nucleotide sequence ID" value="NZ_JAWYJI010000221.1"/>
</dbReference>
<accession>A0A413F9J9</accession>
<dbReference type="Proteomes" id="UP000283880">
    <property type="component" value="Unassembled WGS sequence"/>
</dbReference>
<sequence length="87" mass="9823">MAKTSSNNKHNSRNEDLLSDEQICFLRALLSTDKTTLTINKRALILLAIYNASGKKFTHCQIAESLDIFTSTVHRTTKHLVDLEFGE</sequence>
<organism evidence="1 2">
    <name type="scientific">Enterocloster asparagiformis</name>
    <dbReference type="NCBI Taxonomy" id="333367"/>
    <lineage>
        <taxon>Bacteria</taxon>
        <taxon>Bacillati</taxon>
        <taxon>Bacillota</taxon>
        <taxon>Clostridia</taxon>
        <taxon>Lachnospirales</taxon>
        <taxon>Lachnospiraceae</taxon>
        <taxon>Enterocloster</taxon>
    </lineage>
</organism>
<evidence type="ECO:0000313" key="2">
    <source>
        <dbReference type="Proteomes" id="UP000283880"/>
    </source>
</evidence>
<reference evidence="1 2" key="1">
    <citation type="submission" date="2018-08" db="EMBL/GenBank/DDBJ databases">
        <title>A genome reference for cultivated species of the human gut microbiota.</title>
        <authorList>
            <person name="Zou Y."/>
            <person name="Xue W."/>
            <person name="Luo G."/>
        </authorList>
    </citation>
    <scope>NUCLEOTIDE SEQUENCE [LARGE SCALE GENOMIC DNA]</scope>
    <source>
        <strain evidence="1 2">AF04-15</strain>
    </source>
</reference>